<sequence length="155" mass="18065">MEKCRFNIRVYGLIVFENRLLVTDEYRLGMFMTKFPGGGLHFGEGTLDCLKRECREELNQEVLIRRHFYTTDYFQPSHFLPEVSQIINVYYLAGLQGNPVFPAAEKSFEIDAVEGAQAFRWIDPYKIEPELFTLPVDRVVAGMIRENPGWLFDSE</sequence>
<evidence type="ECO:0000313" key="2">
    <source>
        <dbReference type="EMBL" id="GAP42757.1"/>
    </source>
</evidence>
<dbReference type="SUPFAM" id="SSF55811">
    <property type="entry name" value="Nudix"/>
    <property type="match status" value="1"/>
</dbReference>
<feature type="domain" description="Nudix hydrolase" evidence="1">
    <location>
        <begin position="11"/>
        <end position="127"/>
    </location>
</feature>
<gene>
    <name evidence="2" type="ORF">TBC1_11896</name>
</gene>
<evidence type="ECO:0000313" key="3">
    <source>
        <dbReference type="Proteomes" id="UP000053091"/>
    </source>
</evidence>
<organism evidence="2">
    <name type="scientific">Lentimicrobium saccharophilum</name>
    <dbReference type="NCBI Taxonomy" id="1678841"/>
    <lineage>
        <taxon>Bacteria</taxon>
        <taxon>Pseudomonadati</taxon>
        <taxon>Bacteroidota</taxon>
        <taxon>Bacteroidia</taxon>
        <taxon>Bacteroidales</taxon>
        <taxon>Lentimicrobiaceae</taxon>
        <taxon>Lentimicrobium</taxon>
    </lineage>
</organism>
<dbReference type="Gene3D" id="3.90.79.10">
    <property type="entry name" value="Nucleoside Triphosphate Pyrophosphohydrolase"/>
    <property type="match status" value="1"/>
</dbReference>
<reference evidence="2" key="1">
    <citation type="journal article" date="2015" name="Genome Announc.">
        <title>Draft Genome Sequence of Bacteroidales Strain TBC1, a Novel Isolate from a Methanogenic Wastewater Treatment System.</title>
        <authorList>
            <person name="Tourlousse D.M."/>
            <person name="Matsuura N."/>
            <person name="Sun L."/>
            <person name="Toyonaga M."/>
            <person name="Kuroda K."/>
            <person name="Ohashi A."/>
            <person name="Cruz R."/>
            <person name="Yamaguchi T."/>
            <person name="Sekiguchi Y."/>
        </authorList>
    </citation>
    <scope>NUCLEOTIDE SEQUENCE [LARGE SCALE GENOMIC DNA]</scope>
    <source>
        <strain evidence="2">TBC1</strain>
    </source>
</reference>
<dbReference type="RefSeq" id="WP_062039062.1">
    <property type="nucleotide sequence ID" value="NZ_DF968182.1"/>
</dbReference>
<dbReference type="Proteomes" id="UP000053091">
    <property type="component" value="Unassembled WGS sequence"/>
</dbReference>
<accession>A0A0S7BPW8</accession>
<dbReference type="OrthoDB" id="9810648at2"/>
<dbReference type="STRING" id="1678841.TBC1_11896"/>
<dbReference type="InterPro" id="IPR015797">
    <property type="entry name" value="NUDIX_hydrolase-like_dom_sf"/>
</dbReference>
<dbReference type="Pfam" id="PF00293">
    <property type="entry name" value="NUDIX"/>
    <property type="match status" value="1"/>
</dbReference>
<keyword evidence="3" id="KW-1185">Reference proteome</keyword>
<evidence type="ECO:0000259" key="1">
    <source>
        <dbReference type="Pfam" id="PF00293"/>
    </source>
</evidence>
<protein>
    <submittedName>
        <fullName evidence="2">ADP-ribose pyrophosphatase YjhB, NUDIX family</fullName>
    </submittedName>
</protein>
<dbReference type="AlphaFoldDB" id="A0A0S7BPW8"/>
<dbReference type="InterPro" id="IPR000086">
    <property type="entry name" value="NUDIX_hydrolase_dom"/>
</dbReference>
<dbReference type="EMBL" id="DF968182">
    <property type="protein sequence ID" value="GAP42757.1"/>
    <property type="molecule type" value="Genomic_DNA"/>
</dbReference>
<proteinExistence type="predicted"/>
<name>A0A0S7BPW8_9BACT</name>